<accession>A0A9R0J3E1</accession>
<proteinExistence type="predicted"/>
<dbReference type="PANTHER" id="PTHR34287">
    <property type="entry name" value="OS06G0551500 PROTEIN-RELATED"/>
    <property type="match status" value="1"/>
</dbReference>
<keyword evidence="2" id="KW-1185">Reference proteome</keyword>
<evidence type="ECO:0000313" key="3">
    <source>
        <dbReference type="RefSeq" id="XP_021859952.1"/>
    </source>
</evidence>
<sequence length="176" mass="20648">MEKEKEIKEGALLKDKEEEEEGVIVIQYLEASMSNELLCKYADNSAFDFDYSQSSIWSPLVPRFHSCLNPKSPDFNRPRRLSFDKISLSTRIQNKISTFGCNFNARVQNKKMKMLKFNNKNDSSGFQSPPSQKKGWKKVLKITSKQFKKKKDDHHRRQRQPISRVTLSDYLQCQDF</sequence>
<dbReference type="GeneID" id="110799060"/>
<feature type="compositionally biased region" description="Polar residues" evidence="1">
    <location>
        <begin position="122"/>
        <end position="131"/>
    </location>
</feature>
<feature type="region of interest" description="Disordered" evidence="1">
    <location>
        <begin position="118"/>
        <end position="137"/>
    </location>
</feature>
<dbReference type="PANTHER" id="PTHR34287:SF4">
    <property type="entry name" value="OS04G0504200 PROTEIN"/>
    <property type="match status" value="1"/>
</dbReference>
<reference evidence="3" key="2">
    <citation type="submission" date="2025-08" db="UniProtKB">
        <authorList>
            <consortium name="RefSeq"/>
        </authorList>
    </citation>
    <scope>IDENTIFICATION</scope>
    <source>
        <tissue evidence="3">Leaf</tissue>
    </source>
</reference>
<dbReference type="OrthoDB" id="1678883at2759"/>
<reference evidence="2" key="1">
    <citation type="journal article" date="2021" name="Nat. Commun.">
        <title>Genomic analyses provide insights into spinach domestication and the genetic basis of agronomic traits.</title>
        <authorList>
            <person name="Cai X."/>
            <person name="Sun X."/>
            <person name="Xu C."/>
            <person name="Sun H."/>
            <person name="Wang X."/>
            <person name="Ge C."/>
            <person name="Zhang Z."/>
            <person name="Wang Q."/>
            <person name="Fei Z."/>
            <person name="Jiao C."/>
            <person name="Wang Q."/>
        </authorList>
    </citation>
    <scope>NUCLEOTIDE SEQUENCE [LARGE SCALE GENOMIC DNA]</scope>
    <source>
        <strain evidence="2">cv. Varoflay</strain>
    </source>
</reference>
<protein>
    <submittedName>
        <fullName evidence="3">Uncharacterized protein</fullName>
    </submittedName>
</protein>
<name>A0A9R0J3E1_SPIOL</name>
<evidence type="ECO:0000313" key="2">
    <source>
        <dbReference type="Proteomes" id="UP000813463"/>
    </source>
</evidence>
<organism evidence="2 3">
    <name type="scientific">Spinacia oleracea</name>
    <name type="common">Spinach</name>
    <dbReference type="NCBI Taxonomy" id="3562"/>
    <lineage>
        <taxon>Eukaryota</taxon>
        <taxon>Viridiplantae</taxon>
        <taxon>Streptophyta</taxon>
        <taxon>Embryophyta</taxon>
        <taxon>Tracheophyta</taxon>
        <taxon>Spermatophyta</taxon>
        <taxon>Magnoliopsida</taxon>
        <taxon>eudicotyledons</taxon>
        <taxon>Gunneridae</taxon>
        <taxon>Pentapetalae</taxon>
        <taxon>Caryophyllales</taxon>
        <taxon>Chenopodiaceae</taxon>
        <taxon>Chenopodioideae</taxon>
        <taxon>Anserineae</taxon>
        <taxon>Spinacia</taxon>
    </lineage>
</organism>
<gene>
    <name evidence="3" type="primary">LOC110799060</name>
</gene>
<dbReference type="RefSeq" id="XP_021859952.1">
    <property type="nucleotide sequence ID" value="XM_022004260.2"/>
</dbReference>
<dbReference type="Proteomes" id="UP000813463">
    <property type="component" value="Chromosome 3"/>
</dbReference>
<evidence type="ECO:0000256" key="1">
    <source>
        <dbReference type="SAM" id="MobiDB-lite"/>
    </source>
</evidence>
<dbReference type="AlphaFoldDB" id="A0A9R0J3E1"/>
<dbReference type="KEGG" id="soe:110799060"/>